<feature type="region of interest" description="Disordered" evidence="1">
    <location>
        <begin position="72"/>
        <end position="91"/>
    </location>
</feature>
<dbReference type="Proteomes" id="UP000887581">
    <property type="component" value="Unplaced"/>
</dbReference>
<evidence type="ECO:0000313" key="3">
    <source>
        <dbReference type="WBParaSite" id="sdigi.contig36.g2509.t1"/>
    </source>
</evidence>
<evidence type="ECO:0000256" key="1">
    <source>
        <dbReference type="SAM" id="MobiDB-lite"/>
    </source>
</evidence>
<keyword evidence="2" id="KW-1185">Reference proteome</keyword>
<reference evidence="3" key="1">
    <citation type="submission" date="2022-11" db="UniProtKB">
        <authorList>
            <consortium name="WormBaseParasite"/>
        </authorList>
    </citation>
    <scope>IDENTIFICATION</scope>
</reference>
<sequence>MIYQNTGNRQNVRVHFQLRCGRHDHSEVNVKPPDLSTLSHKGLVGGIHPVKLNLNSPVTLALITLRLRPLDHTRPEQTEGRKPPCSHNTTSQKPATLFAPFLLVKFSNASRSQSTRMRLLQRNTPPETWLELAELWTI</sequence>
<name>A0A915PRE0_9BILA</name>
<feature type="compositionally biased region" description="Basic and acidic residues" evidence="1">
    <location>
        <begin position="72"/>
        <end position="82"/>
    </location>
</feature>
<proteinExistence type="predicted"/>
<evidence type="ECO:0000313" key="2">
    <source>
        <dbReference type="Proteomes" id="UP000887581"/>
    </source>
</evidence>
<organism evidence="2 3">
    <name type="scientific">Setaria digitata</name>
    <dbReference type="NCBI Taxonomy" id="48799"/>
    <lineage>
        <taxon>Eukaryota</taxon>
        <taxon>Metazoa</taxon>
        <taxon>Ecdysozoa</taxon>
        <taxon>Nematoda</taxon>
        <taxon>Chromadorea</taxon>
        <taxon>Rhabditida</taxon>
        <taxon>Spirurina</taxon>
        <taxon>Spiruromorpha</taxon>
        <taxon>Filarioidea</taxon>
        <taxon>Setariidae</taxon>
        <taxon>Setaria</taxon>
    </lineage>
</organism>
<dbReference type="WBParaSite" id="sdigi.contig36.g2509.t1">
    <property type="protein sequence ID" value="sdigi.contig36.g2509.t1"/>
    <property type="gene ID" value="sdigi.contig36.g2509"/>
</dbReference>
<protein>
    <submittedName>
        <fullName evidence="3">Uncharacterized protein</fullName>
    </submittedName>
</protein>
<accession>A0A915PRE0</accession>
<dbReference type="AlphaFoldDB" id="A0A915PRE0"/>